<dbReference type="CDD" id="cd22398">
    <property type="entry name" value="KH-I_FUBP_rpt3"/>
    <property type="match status" value="1"/>
</dbReference>
<evidence type="ECO:0000256" key="4">
    <source>
        <dbReference type="PROSITE-ProRule" id="PRU00117"/>
    </source>
</evidence>
<dbReference type="PROSITE" id="PS50084">
    <property type="entry name" value="KH_TYPE_1"/>
    <property type="match status" value="4"/>
</dbReference>
<accession>A0A9P0DV80</accession>
<dbReference type="SUPFAM" id="SSF54791">
    <property type="entry name" value="Eukaryotic type KH-domain (KH-domain type I)"/>
    <property type="match status" value="4"/>
</dbReference>
<dbReference type="CDD" id="cd22397">
    <property type="entry name" value="KH-I_FUBP_rpt2"/>
    <property type="match status" value="1"/>
</dbReference>
<feature type="compositionally biased region" description="Gly residues" evidence="5">
    <location>
        <begin position="453"/>
        <end position="466"/>
    </location>
</feature>
<dbReference type="Pfam" id="PF00013">
    <property type="entry name" value="KH_1"/>
    <property type="match status" value="4"/>
</dbReference>
<evidence type="ECO:0000313" key="8">
    <source>
        <dbReference type="Proteomes" id="UP001153737"/>
    </source>
</evidence>
<feature type="compositionally biased region" description="Low complexity" evidence="5">
    <location>
        <begin position="598"/>
        <end position="612"/>
    </location>
</feature>
<feature type="compositionally biased region" description="Gly residues" evidence="5">
    <location>
        <begin position="420"/>
        <end position="437"/>
    </location>
</feature>
<dbReference type="SMART" id="SM00322">
    <property type="entry name" value="KH"/>
    <property type="match status" value="4"/>
</dbReference>
<feature type="domain" description="K Homology" evidence="6">
    <location>
        <begin position="298"/>
        <end position="369"/>
    </location>
</feature>
<organism evidence="7 8">
    <name type="scientific">Phaedon cochleariae</name>
    <name type="common">Mustard beetle</name>
    <dbReference type="NCBI Taxonomy" id="80249"/>
    <lineage>
        <taxon>Eukaryota</taxon>
        <taxon>Metazoa</taxon>
        <taxon>Ecdysozoa</taxon>
        <taxon>Arthropoda</taxon>
        <taxon>Hexapoda</taxon>
        <taxon>Insecta</taxon>
        <taxon>Pterygota</taxon>
        <taxon>Neoptera</taxon>
        <taxon>Endopterygota</taxon>
        <taxon>Coleoptera</taxon>
        <taxon>Polyphaga</taxon>
        <taxon>Cucujiformia</taxon>
        <taxon>Chrysomeloidea</taxon>
        <taxon>Chrysomelidae</taxon>
        <taxon>Chrysomelinae</taxon>
        <taxon>Chrysomelini</taxon>
        <taxon>Phaedon</taxon>
    </lineage>
</organism>
<protein>
    <recommendedName>
        <fullName evidence="6">K Homology domain-containing protein</fullName>
    </recommendedName>
</protein>
<feature type="region of interest" description="Disordered" evidence="5">
    <location>
        <begin position="414"/>
        <end position="483"/>
    </location>
</feature>
<feature type="region of interest" description="Disordered" evidence="5">
    <location>
        <begin position="656"/>
        <end position="675"/>
    </location>
</feature>
<evidence type="ECO:0000313" key="7">
    <source>
        <dbReference type="EMBL" id="CAH1164508.1"/>
    </source>
</evidence>
<dbReference type="InterPro" id="IPR015096">
    <property type="entry name" value="FUBP_C"/>
</dbReference>
<feature type="region of interest" description="Disordered" evidence="5">
    <location>
        <begin position="728"/>
        <end position="754"/>
    </location>
</feature>
<dbReference type="GO" id="GO:0006355">
    <property type="term" value="P:regulation of DNA-templated transcription"/>
    <property type="evidence" value="ECO:0007669"/>
    <property type="project" value="InterPro"/>
</dbReference>
<dbReference type="CDD" id="cd22396">
    <property type="entry name" value="KH-I_FUBP_rpt1"/>
    <property type="match status" value="1"/>
</dbReference>
<feature type="compositionally biased region" description="Pro residues" evidence="5">
    <location>
        <begin position="71"/>
        <end position="83"/>
    </location>
</feature>
<dbReference type="InterPro" id="IPR004087">
    <property type="entry name" value="KH_dom"/>
</dbReference>
<feature type="region of interest" description="Disordered" evidence="5">
    <location>
        <begin position="577"/>
        <end position="635"/>
    </location>
</feature>
<dbReference type="GO" id="GO:0003723">
    <property type="term" value="F:RNA binding"/>
    <property type="evidence" value="ECO:0007669"/>
    <property type="project" value="UniProtKB-UniRule"/>
</dbReference>
<dbReference type="OrthoDB" id="5204190at2759"/>
<evidence type="ECO:0000256" key="5">
    <source>
        <dbReference type="SAM" id="MobiDB-lite"/>
    </source>
</evidence>
<dbReference type="PANTHER" id="PTHR10288">
    <property type="entry name" value="KH DOMAIN CONTAINING RNA BINDING PROTEIN"/>
    <property type="match status" value="1"/>
</dbReference>
<keyword evidence="4" id="KW-0694">RNA-binding</keyword>
<name>A0A9P0DV80_PHACE</name>
<keyword evidence="3" id="KW-0539">Nucleus</keyword>
<feature type="compositionally biased region" description="Low complexity" evidence="5">
    <location>
        <begin position="729"/>
        <end position="754"/>
    </location>
</feature>
<dbReference type="GO" id="GO:0005634">
    <property type="term" value="C:nucleus"/>
    <property type="evidence" value="ECO:0007669"/>
    <property type="project" value="UniProtKB-SubCell"/>
</dbReference>
<dbReference type="InterPro" id="IPR036612">
    <property type="entry name" value="KH_dom_type_1_sf"/>
</dbReference>
<feature type="domain" description="K Homology" evidence="6">
    <location>
        <begin position="193"/>
        <end position="264"/>
    </location>
</feature>
<feature type="compositionally biased region" description="Polar residues" evidence="5">
    <location>
        <begin position="624"/>
        <end position="635"/>
    </location>
</feature>
<feature type="domain" description="K Homology" evidence="6">
    <location>
        <begin position="480"/>
        <end position="553"/>
    </location>
</feature>
<comment type="subcellular location">
    <subcellularLocation>
        <location evidence="1">Nucleus</location>
    </subcellularLocation>
</comment>
<dbReference type="Pfam" id="PF09005">
    <property type="entry name" value="FUBP_C"/>
    <property type="match status" value="2"/>
</dbReference>
<feature type="domain" description="K Homology" evidence="6">
    <location>
        <begin position="87"/>
        <end position="157"/>
    </location>
</feature>
<proteinExistence type="predicted"/>
<gene>
    <name evidence="7" type="ORF">PHAECO_LOCUS8054</name>
</gene>
<evidence type="ECO:0000256" key="1">
    <source>
        <dbReference type="ARBA" id="ARBA00004123"/>
    </source>
</evidence>
<feature type="region of interest" description="Disordered" evidence="5">
    <location>
        <begin position="1"/>
        <end position="93"/>
    </location>
</feature>
<evidence type="ECO:0000256" key="2">
    <source>
        <dbReference type="ARBA" id="ARBA00022737"/>
    </source>
</evidence>
<dbReference type="AlphaFoldDB" id="A0A9P0DV80"/>
<sequence length="800" mass="82730">MSDYSAVAPPPQNFNQSSAFAAALQRAKQIAAKINPGSNPGDSRPKRPLEDGFDSEPDAKKGPGSIGPPSNQGPPPLGRPPQNPGMGGMNEDMKIPDKMVGLIIGRGGEQIQRLQTDTGCKIQLAPDSMGMPDRICTLSGSREAIDRAKEIISNIIRQRGAGEDGPPDMGGPPIGHFAGNMGGPGGGGGGGGGRNTLEIMIPGPKVGLIIGKGGETIKQLQEKSGAKMVVIQDGPNQEHEKPLMISGDPQKVEFAKQLVYDLIAEKEMKNFGRGGGGGRGGRNDGRGGMDGFNDFGGGGDSMEVLVPRPAVGVVIGKGGDMIKKIQAETGAKVQFQQARDEGPGDRRCYLSGNPKAVEMISAPKASYTRLLPIGALPKATDPLSSRIPDFHHGFFHYDLELARQRIDELIDSVLQRDGDGGGGGRGGGRGGHGGGRGRGGHHGGGDRFDRGNRNGGGGDFGGGGGQWEDRRGGGHGGGGHQDVVSFTVPAGKCGVIIGRGGETIKQINQQSGAYCELDRRQNTNPNAAEKIFTIKGDPDQIETAKRIVSDKVQLPLNFVQMSGGGGGGPQMSNNMPTAYPGMAPQGYNPQNNWGVPQGGYQQQQQQWGGQQQPNDGSQAPPGQVQMNPSTGQPDYSMQWAEYYRSLGMHREAEMIEQQAKSKTANPAAAAAMGGGAPQGAPPAAAVAAAAPTAAVAAQPDYSSQWAEYYRSIGKMKEAEAIEAQMKNKTPQTAATAAAPPGGTPAGYQQPQQAYGGYSAPASGYYGGQGQAAPVPGGVPQGGYGFPSYGYGQGGAGNGDN</sequence>
<evidence type="ECO:0000259" key="6">
    <source>
        <dbReference type="SMART" id="SM00322"/>
    </source>
</evidence>
<dbReference type="InterPro" id="IPR004088">
    <property type="entry name" value="KH_dom_type_1"/>
</dbReference>
<keyword evidence="2" id="KW-0677">Repeat</keyword>
<feature type="compositionally biased region" description="Low complexity" evidence="5">
    <location>
        <begin position="19"/>
        <end position="34"/>
    </location>
</feature>
<feature type="compositionally biased region" description="Basic and acidic residues" evidence="5">
    <location>
        <begin position="443"/>
        <end position="452"/>
    </location>
</feature>
<reference evidence="7" key="2">
    <citation type="submission" date="2022-10" db="EMBL/GenBank/DDBJ databases">
        <authorList>
            <consortium name="ENA_rothamsted_submissions"/>
            <consortium name="culmorum"/>
            <person name="King R."/>
        </authorList>
    </citation>
    <scope>NUCLEOTIDE SEQUENCE</scope>
</reference>
<keyword evidence="8" id="KW-1185">Reference proteome</keyword>
<dbReference type="Gene3D" id="3.30.1370.10">
    <property type="entry name" value="K Homology domain, type 1"/>
    <property type="match status" value="4"/>
</dbReference>
<reference evidence="7" key="1">
    <citation type="submission" date="2022-01" db="EMBL/GenBank/DDBJ databases">
        <authorList>
            <person name="King R."/>
        </authorList>
    </citation>
    <scope>NUCLEOTIDE SEQUENCE</scope>
</reference>
<evidence type="ECO:0000256" key="3">
    <source>
        <dbReference type="ARBA" id="ARBA00023242"/>
    </source>
</evidence>
<dbReference type="EMBL" id="OU896710">
    <property type="protein sequence ID" value="CAH1164508.1"/>
    <property type="molecule type" value="Genomic_DNA"/>
</dbReference>
<dbReference type="Proteomes" id="UP001153737">
    <property type="component" value="Chromosome 4"/>
</dbReference>